<dbReference type="SMART" id="SM00694">
    <property type="entry name" value="DysFC"/>
    <property type="match status" value="1"/>
</dbReference>
<organism evidence="2 4">
    <name type="scientific">Pichia sorbitophila (strain ATCC MYA-4447 / BCRC 22081 / CBS 7064 / NBRC 10061 / NRRL Y-12695)</name>
    <name type="common">Hybrid yeast</name>
    <dbReference type="NCBI Taxonomy" id="559304"/>
    <lineage>
        <taxon>Eukaryota</taxon>
        <taxon>Fungi</taxon>
        <taxon>Dikarya</taxon>
        <taxon>Ascomycota</taxon>
        <taxon>Saccharomycotina</taxon>
        <taxon>Pichiomycetes</taxon>
        <taxon>Debaryomycetaceae</taxon>
        <taxon>Millerozyma</taxon>
    </lineage>
</organism>
<dbReference type="PANTHER" id="PTHR23250">
    <property type="entry name" value="DYSFERLIN-RELATED"/>
    <property type="match status" value="1"/>
</dbReference>
<dbReference type="eggNOG" id="ENOG502S5GM">
    <property type="taxonomic scope" value="Eukaryota"/>
</dbReference>
<dbReference type="STRING" id="559304.G8YVM5"/>
<dbReference type="EMBL" id="FO082059">
    <property type="protein sequence ID" value="CCE72908.1"/>
    <property type="molecule type" value="Genomic_DNA"/>
</dbReference>
<evidence type="ECO:0000259" key="1">
    <source>
        <dbReference type="SMART" id="SM00694"/>
    </source>
</evidence>
<dbReference type="InterPro" id="IPR051513">
    <property type="entry name" value="Tectonin_beta-prop"/>
</dbReference>
<gene>
    <name evidence="2" type="primary">Piso0_000511</name>
    <name evidence="2" type="ORF">GNLVRS01_PISO0A10956g</name>
    <name evidence="3" type="ORF">GNLVRS01_PISO0B11023g</name>
</gene>
<dbReference type="HOGENOM" id="CLU_120591_0_0_1"/>
<protein>
    <submittedName>
        <fullName evidence="2">Piso0_000511 protein</fullName>
    </submittedName>
</protein>
<feature type="domain" description="Peroxin/Ferlin" evidence="1">
    <location>
        <begin position="147"/>
        <end position="182"/>
    </location>
</feature>
<evidence type="ECO:0000313" key="4">
    <source>
        <dbReference type="Proteomes" id="UP000005222"/>
    </source>
</evidence>
<proteinExistence type="predicted"/>
<evidence type="ECO:0000313" key="3">
    <source>
        <dbReference type="EMBL" id="CCE73469.1"/>
    </source>
</evidence>
<sequence>MRHFQYTLRHSIRLSFAFKVYSNGMTEVSTRFKSFPQFIGIVEKLSCKEVDTDSLSQLLRENNIENHDHKFDLIIENQRGMKLFGIPLFSNRSLIPILDPSNYQMANGHNLQLIHNRINNYPLPDLGWEWSWDKWYVLMVNDVDDQGWIYSKMMFRNKLWKGKYNIGDFIRRRVWVRMRHKVERDIPEHISDRPC</sequence>
<accession>G8YVM5</accession>
<dbReference type="PANTHER" id="PTHR23250:SF1">
    <property type="entry name" value="TECTONIN BETA-PROPELLER REPEAT-CONTAINING PROTEIN 1"/>
    <property type="match status" value="1"/>
</dbReference>
<dbReference type="OrthoDB" id="72441at2759"/>
<keyword evidence="4" id="KW-1185">Reference proteome</keyword>
<reference evidence="4" key="2">
    <citation type="journal article" date="2012" name="G3 (Bethesda)">
        <title>Pichia sorbitophila, an interspecies yeast hybrid reveals early steps of genome resolution following polyploidization.</title>
        <authorList>
            <person name="Leh Louis V."/>
            <person name="Despons L."/>
            <person name="Friedrich A."/>
            <person name="Martin T."/>
            <person name="Durrens P."/>
            <person name="Casaregola S."/>
            <person name="Neuveglise C."/>
            <person name="Fairhead C."/>
            <person name="Marck C."/>
            <person name="Cruz J.A."/>
            <person name="Straub M.L."/>
            <person name="Kugler V."/>
            <person name="Sacerdot C."/>
            <person name="Uzunov Z."/>
            <person name="Thierry A."/>
            <person name="Weiss S."/>
            <person name="Bleykasten C."/>
            <person name="De Montigny J."/>
            <person name="Jacques N."/>
            <person name="Jung P."/>
            <person name="Lemaire M."/>
            <person name="Mallet S."/>
            <person name="Morel G."/>
            <person name="Richard G.F."/>
            <person name="Sarkar A."/>
            <person name="Savel G."/>
            <person name="Schacherer J."/>
            <person name="Seret M.L."/>
            <person name="Talla E."/>
            <person name="Samson G."/>
            <person name="Jubin C."/>
            <person name="Poulain J."/>
            <person name="Vacherie B."/>
            <person name="Barbe V."/>
            <person name="Pelletier E."/>
            <person name="Sherman D.J."/>
            <person name="Westhof E."/>
            <person name="Weissenbach J."/>
            <person name="Baret P.V."/>
            <person name="Wincker P."/>
            <person name="Gaillardin C."/>
            <person name="Dujon B."/>
            <person name="Souciet J.L."/>
        </authorList>
    </citation>
    <scope>NUCLEOTIDE SEQUENCE [LARGE SCALE GENOMIC DNA]</scope>
    <source>
        <strain evidence="4">ATCC MYA-4447 / BCRC 22081 / CBS 7064 / NBRC 10061 / NRRL Y-12695</strain>
    </source>
</reference>
<name>G8YVM5_PICSO</name>
<dbReference type="Proteomes" id="UP000005222">
    <property type="component" value="Chromosome A"/>
</dbReference>
<reference evidence="2" key="1">
    <citation type="submission" date="2011-10" db="EMBL/GenBank/DDBJ databases">
        <authorList>
            <person name="Genoscope - CEA"/>
        </authorList>
    </citation>
    <scope>NUCLEOTIDE SEQUENCE</scope>
    <source>
        <strain evidence="2">CBS 7064</strain>
    </source>
</reference>
<dbReference type="EMBL" id="FO082058">
    <property type="protein sequence ID" value="CCE73469.1"/>
    <property type="molecule type" value="Genomic_DNA"/>
</dbReference>
<evidence type="ECO:0000313" key="2">
    <source>
        <dbReference type="EMBL" id="CCE72908.1"/>
    </source>
</evidence>
<dbReference type="Proteomes" id="UP000005222">
    <property type="component" value="Chromosome B"/>
</dbReference>
<dbReference type="GO" id="GO:0016020">
    <property type="term" value="C:membrane"/>
    <property type="evidence" value="ECO:0007669"/>
    <property type="project" value="InterPro"/>
</dbReference>
<dbReference type="InParanoid" id="G8YVM5"/>
<dbReference type="InterPro" id="IPR006614">
    <property type="entry name" value="Peroxin/Ferlin"/>
</dbReference>
<dbReference type="FunCoup" id="G8YVM5">
    <property type="interactions" value="42"/>
</dbReference>
<dbReference type="AlphaFoldDB" id="G8YVM5"/>